<accession>A0AAU6W5J0</accession>
<dbReference type="Gene3D" id="3.40.50.20">
    <property type="match status" value="1"/>
</dbReference>
<evidence type="ECO:0000256" key="8">
    <source>
        <dbReference type="ARBA" id="ARBA00022598"/>
    </source>
</evidence>
<evidence type="ECO:0000256" key="10">
    <source>
        <dbReference type="ARBA" id="ARBA00022741"/>
    </source>
</evidence>
<evidence type="ECO:0000256" key="1">
    <source>
        <dbReference type="ARBA" id="ARBA00001936"/>
    </source>
</evidence>
<keyword evidence="10 21" id="KW-0547">Nucleotide-binding</keyword>
<keyword evidence="12 20" id="KW-0460">Magnesium</keyword>
<keyword evidence="16 18" id="KW-0961">Cell wall biogenesis/degradation</keyword>
<keyword evidence="9 20" id="KW-0479">Metal-binding</keyword>
<comment type="cofactor">
    <cofactor evidence="20">
        <name>Mg(2+)</name>
        <dbReference type="ChEBI" id="CHEBI:18420"/>
    </cofactor>
    <cofactor evidence="20">
        <name>Mn(2+)</name>
        <dbReference type="ChEBI" id="CHEBI:29035"/>
    </cofactor>
    <text evidence="20">Binds 2 magnesium or manganese ions per subunit.</text>
</comment>
<feature type="binding site" evidence="20">
    <location>
        <position position="257"/>
    </location>
    <ligand>
        <name>Mg(2+)</name>
        <dbReference type="ChEBI" id="CHEBI:18420"/>
        <label>1</label>
    </ligand>
</feature>
<evidence type="ECO:0000313" key="23">
    <source>
        <dbReference type="EMBL" id="XAJ81063.1"/>
    </source>
</evidence>
<evidence type="ECO:0000256" key="9">
    <source>
        <dbReference type="ARBA" id="ARBA00022723"/>
    </source>
</evidence>
<keyword evidence="11 21" id="KW-0067">ATP-binding</keyword>
<gene>
    <name evidence="18" type="primary">ddl</name>
    <name evidence="23" type="ORF">RJT31_01080</name>
</gene>
<evidence type="ECO:0000256" key="13">
    <source>
        <dbReference type="ARBA" id="ARBA00022960"/>
    </source>
</evidence>
<dbReference type="PANTHER" id="PTHR23132:SF23">
    <property type="entry name" value="D-ALANINE--D-ALANINE LIGASE B"/>
    <property type="match status" value="1"/>
</dbReference>
<keyword evidence="13 18" id="KW-0133">Cell shape</keyword>
<comment type="function">
    <text evidence="2 18">Cell wall formation.</text>
</comment>
<comment type="subcellular location">
    <subcellularLocation>
        <location evidence="3 18">Cytoplasm</location>
    </subcellularLocation>
</comment>
<dbReference type="EC" id="6.3.2.4" evidence="6 18"/>
<protein>
    <recommendedName>
        <fullName evidence="6 18">D-alanine--D-alanine ligase</fullName>
        <ecNumber evidence="6 18">6.3.2.4</ecNumber>
    </recommendedName>
    <alternativeName>
        <fullName evidence="18">D-Ala-D-Ala ligase</fullName>
    </alternativeName>
    <alternativeName>
        <fullName evidence="18">D-alanylalanine synthetase</fullName>
    </alternativeName>
</protein>
<dbReference type="InterPro" id="IPR005905">
    <property type="entry name" value="D_ala_D_ala"/>
</dbReference>
<dbReference type="FunFam" id="3.30.470.20:FF:000008">
    <property type="entry name" value="D-alanine--D-alanine ligase"/>
    <property type="match status" value="1"/>
</dbReference>
<dbReference type="Gene3D" id="3.30.1490.20">
    <property type="entry name" value="ATP-grasp fold, A domain"/>
    <property type="match status" value="1"/>
</dbReference>
<dbReference type="PROSITE" id="PS50975">
    <property type="entry name" value="ATP_GRASP"/>
    <property type="match status" value="1"/>
</dbReference>
<evidence type="ECO:0000256" key="12">
    <source>
        <dbReference type="ARBA" id="ARBA00022842"/>
    </source>
</evidence>
<feature type="binding site" evidence="20">
    <location>
        <position position="272"/>
    </location>
    <ligand>
        <name>Mg(2+)</name>
        <dbReference type="ChEBI" id="CHEBI:18420"/>
        <label>2</label>
    </ligand>
</feature>
<evidence type="ECO:0000256" key="7">
    <source>
        <dbReference type="ARBA" id="ARBA00022490"/>
    </source>
</evidence>
<feature type="domain" description="ATP-grasp" evidence="22">
    <location>
        <begin position="101"/>
        <end position="303"/>
    </location>
</feature>
<sequence length="311" mass="34731">MKKKVAVLLGGNSSERQISIASGDAVLKSLIRSGINAYPFDTRDFPIMQLKKQGFNTAYIALHGQGGEDGSIQGVLEYLNIPYTGSGIMASSISLDKKKTKLLWKSIGLHVLPDLYIQKENFLKNSCFFLEKKFSQLEYPLIIKPNNQGSSIGITLIHSKEQLKKSVETAFKYSNTILIEKFIKGEEYTVSILDTKILPSIRIISKNNFYDYSSKYQLSSTQYLCPSGLNKNEEITIKTISKKAWNILGCNGCGRIDLILDKNNKFWLLEINTIPGMTNRSLLPIAANAAGISFDTLVLKILNKTIIPNNY</sequence>
<dbReference type="SUPFAM" id="SSF52440">
    <property type="entry name" value="PreATP-grasp domain"/>
    <property type="match status" value="1"/>
</dbReference>
<evidence type="ECO:0000256" key="14">
    <source>
        <dbReference type="ARBA" id="ARBA00022984"/>
    </source>
</evidence>
<dbReference type="InterPro" id="IPR000291">
    <property type="entry name" value="D-Ala_lig_Van_CS"/>
</dbReference>
<feature type="active site" evidence="19">
    <location>
        <position position="281"/>
    </location>
</feature>
<dbReference type="PIRSF" id="PIRSF039102">
    <property type="entry name" value="Ddl/VanB"/>
    <property type="match status" value="1"/>
</dbReference>
<evidence type="ECO:0000256" key="5">
    <source>
        <dbReference type="ARBA" id="ARBA00010871"/>
    </source>
</evidence>
<evidence type="ECO:0000256" key="2">
    <source>
        <dbReference type="ARBA" id="ARBA00003921"/>
    </source>
</evidence>
<dbReference type="Gene3D" id="3.30.470.20">
    <property type="entry name" value="ATP-grasp fold, B domain"/>
    <property type="match status" value="1"/>
</dbReference>
<dbReference type="NCBIfam" id="NF002378">
    <property type="entry name" value="PRK01372.1"/>
    <property type="match status" value="1"/>
</dbReference>
<evidence type="ECO:0000256" key="17">
    <source>
        <dbReference type="ARBA" id="ARBA00047614"/>
    </source>
</evidence>
<dbReference type="InterPro" id="IPR011761">
    <property type="entry name" value="ATP-grasp"/>
</dbReference>
<dbReference type="GO" id="GO:0005524">
    <property type="term" value="F:ATP binding"/>
    <property type="evidence" value="ECO:0007669"/>
    <property type="project" value="UniProtKB-UniRule"/>
</dbReference>
<dbReference type="EMBL" id="CP135018">
    <property type="protein sequence ID" value="XAJ81063.1"/>
    <property type="molecule type" value="Genomic_DNA"/>
</dbReference>
<dbReference type="InterPro" id="IPR016185">
    <property type="entry name" value="PreATP-grasp_dom_sf"/>
</dbReference>
<evidence type="ECO:0000256" key="16">
    <source>
        <dbReference type="ARBA" id="ARBA00023316"/>
    </source>
</evidence>
<dbReference type="NCBIfam" id="TIGR01205">
    <property type="entry name" value="D_ala_D_alaTIGR"/>
    <property type="match status" value="1"/>
</dbReference>
<evidence type="ECO:0000256" key="11">
    <source>
        <dbReference type="ARBA" id="ARBA00022840"/>
    </source>
</evidence>
<name>A0AAU6W5J0_9GAMM</name>
<dbReference type="AlphaFoldDB" id="A0AAU6W5J0"/>
<dbReference type="InterPro" id="IPR011127">
    <property type="entry name" value="Dala_Dala_lig_N"/>
</dbReference>
<feature type="active site" evidence="19">
    <location>
        <position position="150"/>
    </location>
</feature>
<dbReference type="SUPFAM" id="SSF56059">
    <property type="entry name" value="Glutathione synthetase ATP-binding domain-like"/>
    <property type="match status" value="1"/>
</dbReference>
<dbReference type="GO" id="GO:0071555">
    <property type="term" value="P:cell wall organization"/>
    <property type="evidence" value="ECO:0007669"/>
    <property type="project" value="UniProtKB-KW"/>
</dbReference>
<dbReference type="GO" id="GO:0046872">
    <property type="term" value="F:metal ion binding"/>
    <property type="evidence" value="ECO:0007669"/>
    <property type="project" value="UniProtKB-KW"/>
</dbReference>
<reference evidence="23" key="1">
    <citation type="submission" date="2024-06" db="EMBL/GenBank/DDBJ databases">
        <title>Unveiling Genomic Reduction in Obligate Endosymbionts Buchnera of Aphids: Insights from Phylogenomic Comparative Analysis with Novel Genome Data and Co-obligate Endosymbionts.</title>
        <authorList>
            <person name="Lu C."/>
            <person name="Zou T."/>
            <person name="Liu Q."/>
            <person name="Huang X."/>
        </authorList>
    </citation>
    <scope>NUCLEOTIDE SEQUENCE</scope>
    <source>
        <strain evidence="23">Aphau13</strain>
    </source>
</reference>
<keyword evidence="8 18" id="KW-0436">Ligase</keyword>
<dbReference type="GO" id="GO:0009252">
    <property type="term" value="P:peptidoglycan biosynthetic process"/>
    <property type="evidence" value="ECO:0007669"/>
    <property type="project" value="UniProtKB-UniRule"/>
</dbReference>
<dbReference type="GO" id="GO:0005829">
    <property type="term" value="C:cytosol"/>
    <property type="evidence" value="ECO:0007669"/>
    <property type="project" value="TreeGrafter"/>
</dbReference>
<dbReference type="PROSITE" id="PS00844">
    <property type="entry name" value="DALA_DALA_LIGASE_2"/>
    <property type="match status" value="1"/>
</dbReference>
<keyword evidence="15 20" id="KW-0464">Manganese</keyword>
<dbReference type="Pfam" id="PF01820">
    <property type="entry name" value="Dala_Dala_lig_N"/>
    <property type="match status" value="1"/>
</dbReference>
<keyword evidence="14 18" id="KW-0573">Peptidoglycan synthesis</keyword>
<evidence type="ECO:0000256" key="15">
    <source>
        <dbReference type="ARBA" id="ARBA00023211"/>
    </source>
</evidence>
<comment type="cofactor">
    <cofactor evidence="1">
        <name>Mn(2+)</name>
        <dbReference type="ChEBI" id="CHEBI:29035"/>
    </cofactor>
</comment>
<dbReference type="PROSITE" id="PS00843">
    <property type="entry name" value="DALA_DALA_LIGASE_1"/>
    <property type="match status" value="1"/>
</dbReference>
<dbReference type="InterPro" id="IPR013815">
    <property type="entry name" value="ATP_grasp_subdomain_1"/>
</dbReference>
<organism evidence="23">
    <name type="scientific">Buchnera aphidicola</name>
    <name type="common">Aphis aurantii</name>
    <dbReference type="NCBI Taxonomy" id="1470492"/>
    <lineage>
        <taxon>Bacteria</taxon>
        <taxon>Pseudomonadati</taxon>
        <taxon>Pseudomonadota</taxon>
        <taxon>Gammaproteobacteria</taxon>
        <taxon>Enterobacterales</taxon>
        <taxon>Erwiniaceae</taxon>
        <taxon>Buchnera</taxon>
    </lineage>
</organism>
<dbReference type="GO" id="GO:0008716">
    <property type="term" value="F:D-alanine-D-alanine ligase activity"/>
    <property type="evidence" value="ECO:0007669"/>
    <property type="project" value="UniProtKB-UniRule"/>
</dbReference>
<dbReference type="HAMAP" id="MF_00047">
    <property type="entry name" value="Dala_Dala_lig"/>
    <property type="match status" value="1"/>
</dbReference>
<dbReference type="RefSeq" id="WP_348769545.1">
    <property type="nucleotide sequence ID" value="NZ_CP135018.1"/>
</dbReference>
<evidence type="ECO:0000256" key="4">
    <source>
        <dbReference type="ARBA" id="ARBA00004752"/>
    </source>
</evidence>
<evidence type="ECO:0000256" key="6">
    <source>
        <dbReference type="ARBA" id="ARBA00012216"/>
    </source>
</evidence>
<evidence type="ECO:0000256" key="20">
    <source>
        <dbReference type="PIRSR" id="PIRSR039102-3"/>
    </source>
</evidence>
<evidence type="ECO:0000256" key="19">
    <source>
        <dbReference type="PIRSR" id="PIRSR039102-1"/>
    </source>
</evidence>
<comment type="pathway">
    <text evidence="4 18">Cell wall biogenesis; peptidoglycan biosynthesis.</text>
</comment>
<dbReference type="InterPro" id="IPR011095">
    <property type="entry name" value="Dala_Dala_lig_C"/>
</dbReference>
<comment type="similarity">
    <text evidence="5 18">Belongs to the D-alanine--D-alanine ligase family.</text>
</comment>
<proteinExistence type="inferred from homology"/>
<evidence type="ECO:0000256" key="21">
    <source>
        <dbReference type="PROSITE-ProRule" id="PRU00409"/>
    </source>
</evidence>
<comment type="catalytic activity">
    <reaction evidence="17 18">
        <text>2 D-alanine + ATP = D-alanyl-D-alanine + ADP + phosphate + H(+)</text>
        <dbReference type="Rhea" id="RHEA:11224"/>
        <dbReference type="ChEBI" id="CHEBI:15378"/>
        <dbReference type="ChEBI" id="CHEBI:30616"/>
        <dbReference type="ChEBI" id="CHEBI:43474"/>
        <dbReference type="ChEBI" id="CHEBI:57416"/>
        <dbReference type="ChEBI" id="CHEBI:57822"/>
        <dbReference type="ChEBI" id="CHEBI:456216"/>
        <dbReference type="EC" id="6.3.2.4"/>
    </reaction>
</comment>
<feature type="active site" evidence="19">
    <location>
        <position position="15"/>
    </location>
</feature>
<evidence type="ECO:0000256" key="18">
    <source>
        <dbReference type="HAMAP-Rule" id="MF_00047"/>
    </source>
</evidence>
<evidence type="ECO:0000256" key="3">
    <source>
        <dbReference type="ARBA" id="ARBA00004496"/>
    </source>
</evidence>
<dbReference type="GO" id="GO:0008360">
    <property type="term" value="P:regulation of cell shape"/>
    <property type="evidence" value="ECO:0007669"/>
    <property type="project" value="UniProtKB-KW"/>
</dbReference>
<dbReference type="Pfam" id="PF07478">
    <property type="entry name" value="Dala_Dala_lig_C"/>
    <property type="match status" value="1"/>
</dbReference>
<feature type="binding site" evidence="20">
    <location>
        <position position="270"/>
    </location>
    <ligand>
        <name>Mg(2+)</name>
        <dbReference type="ChEBI" id="CHEBI:18420"/>
        <label>1</label>
    </ligand>
</feature>
<evidence type="ECO:0000259" key="22">
    <source>
        <dbReference type="PROSITE" id="PS50975"/>
    </source>
</evidence>
<feature type="binding site" evidence="20">
    <location>
        <position position="270"/>
    </location>
    <ligand>
        <name>Mg(2+)</name>
        <dbReference type="ChEBI" id="CHEBI:18420"/>
        <label>2</label>
    </ligand>
</feature>
<dbReference type="PANTHER" id="PTHR23132">
    <property type="entry name" value="D-ALANINE--D-ALANINE LIGASE"/>
    <property type="match status" value="1"/>
</dbReference>
<keyword evidence="7 18" id="KW-0963">Cytoplasm</keyword>